<evidence type="ECO:0000313" key="4">
    <source>
        <dbReference type="Proteomes" id="UP001140091"/>
    </source>
</evidence>
<dbReference type="AlphaFoldDB" id="A0A9W8MCR9"/>
<dbReference type="InterPro" id="IPR010259">
    <property type="entry name" value="S8pro/Inhibitor_I9"/>
</dbReference>
<gene>
    <name evidence="3" type="ORF">H1R20_g12722</name>
</gene>
<keyword evidence="4" id="KW-1185">Reference proteome</keyword>
<keyword evidence="1" id="KW-0732">Signal</keyword>
<dbReference type="EMBL" id="JANBPK010001226">
    <property type="protein sequence ID" value="KAJ2924368.1"/>
    <property type="molecule type" value="Genomic_DNA"/>
</dbReference>
<feature type="non-terminal residue" evidence="3">
    <location>
        <position position="125"/>
    </location>
</feature>
<organism evidence="3 4">
    <name type="scientific">Candolleomyces eurysporus</name>
    <dbReference type="NCBI Taxonomy" id="2828524"/>
    <lineage>
        <taxon>Eukaryota</taxon>
        <taxon>Fungi</taxon>
        <taxon>Dikarya</taxon>
        <taxon>Basidiomycota</taxon>
        <taxon>Agaricomycotina</taxon>
        <taxon>Agaricomycetes</taxon>
        <taxon>Agaricomycetidae</taxon>
        <taxon>Agaricales</taxon>
        <taxon>Agaricineae</taxon>
        <taxon>Psathyrellaceae</taxon>
        <taxon>Candolleomyces</taxon>
    </lineage>
</organism>
<feature type="domain" description="Inhibitor I9" evidence="2">
    <location>
        <begin position="48"/>
        <end position="113"/>
    </location>
</feature>
<name>A0A9W8MCR9_9AGAR</name>
<dbReference type="Gene3D" id="3.30.70.80">
    <property type="entry name" value="Peptidase S8 propeptide/proteinase inhibitor I9"/>
    <property type="match status" value="1"/>
</dbReference>
<feature type="signal peptide" evidence="1">
    <location>
        <begin position="1"/>
        <end position="24"/>
    </location>
</feature>
<evidence type="ECO:0000259" key="2">
    <source>
        <dbReference type="Pfam" id="PF05922"/>
    </source>
</evidence>
<dbReference type="Pfam" id="PF05922">
    <property type="entry name" value="Inhibitor_I9"/>
    <property type="match status" value="1"/>
</dbReference>
<sequence>MKLLRTIVGLLSPVACLSSRTAAAGEYSGILGQNVLKSNLFIIDTPNYIVTLKRSSSTGSTVVSSLRTANSIAITHEWKHALNGFAAKLDPASLNALLNDPAVESVEPDGTVYAFASVIQYVPPY</sequence>
<proteinExistence type="predicted"/>
<accession>A0A9W8MCR9</accession>
<dbReference type="OrthoDB" id="1224439at2759"/>
<feature type="chain" id="PRO_5040966138" description="Inhibitor I9 domain-containing protein" evidence="1">
    <location>
        <begin position="25"/>
        <end position="125"/>
    </location>
</feature>
<comment type="caution">
    <text evidence="3">The sequence shown here is derived from an EMBL/GenBank/DDBJ whole genome shotgun (WGS) entry which is preliminary data.</text>
</comment>
<dbReference type="SUPFAM" id="SSF54897">
    <property type="entry name" value="Protease propeptides/inhibitors"/>
    <property type="match status" value="1"/>
</dbReference>
<dbReference type="InterPro" id="IPR037045">
    <property type="entry name" value="S8pro/Inhibitor_I9_sf"/>
</dbReference>
<evidence type="ECO:0000313" key="3">
    <source>
        <dbReference type="EMBL" id="KAJ2924368.1"/>
    </source>
</evidence>
<dbReference type="Proteomes" id="UP001140091">
    <property type="component" value="Unassembled WGS sequence"/>
</dbReference>
<reference evidence="3" key="1">
    <citation type="submission" date="2022-06" db="EMBL/GenBank/DDBJ databases">
        <title>Genome Sequence of Candolleomyces eurysporus.</title>
        <authorList>
            <person name="Buettner E."/>
        </authorList>
    </citation>
    <scope>NUCLEOTIDE SEQUENCE</scope>
    <source>
        <strain evidence="3">VTCC 930004</strain>
    </source>
</reference>
<evidence type="ECO:0000256" key="1">
    <source>
        <dbReference type="SAM" id="SignalP"/>
    </source>
</evidence>
<protein>
    <recommendedName>
        <fullName evidence="2">Inhibitor I9 domain-containing protein</fullName>
    </recommendedName>
</protein>